<feature type="coiled-coil region" evidence="2">
    <location>
        <begin position="127"/>
        <end position="192"/>
    </location>
</feature>
<organism evidence="4 5">
    <name type="scientific">Xylanibacter rarus</name>
    <dbReference type="NCBI Taxonomy" id="1676614"/>
    <lineage>
        <taxon>Bacteria</taxon>
        <taxon>Pseudomonadati</taxon>
        <taxon>Bacteroidota</taxon>
        <taxon>Bacteroidia</taxon>
        <taxon>Bacteroidales</taxon>
        <taxon>Prevotellaceae</taxon>
        <taxon>Xylanibacter</taxon>
    </lineage>
</organism>
<evidence type="ECO:0000256" key="3">
    <source>
        <dbReference type="SAM" id="SignalP"/>
    </source>
</evidence>
<dbReference type="PANTHER" id="PTHR30203">
    <property type="entry name" value="OUTER MEMBRANE CATION EFFLUX PROTEIN"/>
    <property type="match status" value="1"/>
</dbReference>
<dbReference type="PANTHER" id="PTHR30203:SF24">
    <property type="entry name" value="BLR4935 PROTEIN"/>
    <property type="match status" value="1"/>
</dbReference>
<dbReference type="Pfam" id="PF02321">
    <property type="entry name" value="OEP"/>
    <property type="match status" value="1"/>
</dbReference>
<comment type="similarity">
    <text evidence="1">Belongs to the outer membrane factor (OMF) (TC 1.B.17) family.</text>
</comment>
<name>A0A8E1QZ61_9BACT</name>
<gene>
    <name evidence="4" type="ORF">ACU52_13845</name>
</gene>
<feature type="chain" id="PRO_5034238230" evidence="3">
    <location>
        <begin position="20"/>
        <end position="389"/>
    </location>
</feature>
<evidence type="ECO:0000256" key="1">
    <source>
        <dbReference type="ARBA" id="ARBA00007613"/>
    </source>
</evidence>
<sequence length="389" mass="43852">MKKIILAAMAFAAVVSAKAQDINSVLKSVEQNNMELKALFKGNEAADIENKSQNTLEDLSIEYSPFFQSETSGIASSELVITQGFDFPTIYGARKKAGQLQRNVLDMQYQTARRDILVNAKKLCLDIINYNKQKQLLQERRKNADELLAMFELKFKNGDATSLELNKIKLDRMNLETELVQADTKHANAMQQLQALNGGLPIEVNMTEYPQAPADDEVTMYEKAVATDWTVRTAQASVLAAEQDVKVNKQSWIPKFEIGYRRNTEGDNASNGFLIGGSIPLFSSKNKVKIAKARQTEAVMQHANARINAENSARTMINQMKQLKASADAYDVPLMRQTLKLLRTAVENGEISVTEYYVEADNIYKNMITYMDIERQYQDALTEIYKNEL</sequence>
<accession>A0A8E1QZ61</accession>
<reference evidence="4 5" key="1">
    <citation type="submission" date="2015-06" db="EMBL/GenBank/DDBJ databases">
        <title>Prevotella sp. 109, sp. nov., a novel member of the family Prevotellaceae isolated from human faeces.</title>
        <authorList>
            <person name="Shkoporov A.N."/>
            <person name="Chaplin A.V."/>
            <person name="Kafarskaia L.I."/>
            <person name="Efimov B.A."/>
        </authorList>
    </citation>
    <scope>NUCLEOTIDE SEQUENCE [LARGE SCALE GENOMIC DNA]</scope>
    <source>
        <strain evidence="4 5">109</strain>
    </source>
</reference>
<dbReference type="EMBL" id="LFQU01000046">
    <property type="protein sequence ID" value="KOO66370.1"/>
    <property type="molecule type" value="Genomic_DNA"/>
</dbReference>
<proteinExistence type="inferred from homology"/>
<evidence type="ECO:0000313" key="4">
    <source>
        <dbReference type="EMBL" id="KOO66370.1"/>
    </source>
</evidence>
<protein>
    <submittedName>
        <fullName evidence="4">Transporter</fullName>
    </submittedName>
</protein>
<dbReference type="InterPro" id="IPR003423">
    <property type="entry name" value="OMP_efflux"/>
</dbReference>
<feature type="signal peptide" evidence="3">
    <location>
        <begin position="1"/>
        <end position="19"/>
    </location>
</feature>
<dbReference type="Gene3D" id="1.20.1600.10">
    <property type="entry name" value="Outer membrane efflux proteins (OEP)"/>
    <property type="match status" value="1"/>
</dbReference>
<keyword evidence="2" id="KW-0175">Coiled coil</keyword>
<dbReference type="InterPro" id="IPR010131">
    <property type="entry name" value="MdtP/NodT-like"/>
</dbReference>
<dbReference type="OrthoDB" id="712316at2"/>
<dbReference type="GO" id="GO:0015562">
    <property type="term" value="F:efflux transmembrane transporter activity"/>
    <property type="evidence" value="ECO:0007669"/>
    <property type="project" value="InterPro"/>
</dbReference>
<evidence type="ECO:0000256" key="2">
    <source>
        <dbReference type="SAM" id="Coils"/>
    </source>
</evidence>
<dbReference type="RefSeq" id="WP_053399220.1">
    <property type="nucleotide sequence ID" value="NZ_LFQU01000046.1"/>
</dbReference>
<keyword evidence="5" id="KW-1185">Reference proteome</keyword>
<dbReference type="SUPFAM" id="SSF56954">
    <property type="entry name" value="Outer membrane efflux proteins (OEP)"/>
    <property type="match status" value="1"/>
</dbReference>
<dbReference type="Proteomes" id="UP000036951">
    <property type="component" value="Unassembled WGS sequence"/>
</dbReference>
<evidence type="ECO:0000313" key="5">
    <source>
        <dbReference type="Proteomes" id="UP000036951"/>
    </source>
</evidence>
<keyword evidence="3" id="KW-0732">Signal</keyword>
<comment type="caution">
    <text evidence="4">The sequence shown here is derived from an EMBL/GenBank/DDBJ whole genome shotgun (WGS) entry which is preliminary data.</text>
</comment>
<dbReference type="AlphaFoldDB" id="A0A8E1QZ61"/>